<dbReference type="Gene3D" id="3.40.50.720">
    <property type="entry name" value="NAD(P)-binding Rossmann-like Domain"/>
    <property type="match status" value="2"/>
</dbReference>
<comment type="caution">
    <text evidence="1">The sequence shown here is derived from an EMBL/GenBank/DDBJ whole genome shotgun (WGS) entry which is preliminary data.</text>
</comment>
<dbReference type="PANTHER" id="PTHR44656:SF7">
    <property type="entry name" value="DEHYDROGENASE_REDUCTASE SDR FAMILY MEMBER 12"/>
    <property type="match status" value="1"/>
</dbReference>
<sequence>MMAQRTCLQIHICVSVSALTMFLLKAWRSTSFGLYGYLNFTKSAFICAPCAIQNALHAEALVWGLALISELHLTVSSMCILFRIDREHSKIFKPEDMQTRIEGKNCVVTGANSGIGYATAEGLASRGATVYLVCQNKERGEAALSKIQSMTGNKSVYLEVCDLSSVSEIKSLASRFYSKDVPVHVLTRYELNFAVNVLGTYTTTELLLPLLEKAVPDARVITVSSGGMYTAPLTKDLQFSDSNFDGVEQYARNNLVALPCINVVVHFLKVALTGKWAEMYNNKGIGFYSMHPGWAETPGVAKSLPSFSKSSSEEGADTIIWLALQAKEKLASGSFYFDRAEAPKHLTFAATRDSHATIDSIVASLRSLSPPSL</sequence>
<dbReference type="Pfam" id="PF00106">
    <property type="entry name" value="adh_short"/>
    <property type="match status" value="1"/>
</dbReference>
<accession>A0AA89APK0</accession>
<dbReference type="AlphaFoldDB" id="A0AA89APK0"/>
<evidence type="ECO:0000313" key="2">
    <source>
        <dbReference type="Proteomes" id="UP001188597"/>
    </source>
</evidence>
<dbReference type="SUPFAM" id="SSF51735">
    <property type="entry name" value="NAD(P)-binding Rossmann-fold domains"/>
    <property type="match status" value="1"/>
</dbReference>
<dbReference type="InterPro" id="IPR052992">
    <property type="entry name" value="SDR_member_12"/>
</dbReference>
<gene>
    <name evidence="1" type="ORF">RJ639_013545</name>
</gene>
<reference evidence="1" key="1">
    <citation type="submission" date="2022-12" db="EMBL/GenBank/DDBJ databases">
        <title>Draft genome assemblies for two species of Escallonia (Escalloniales).</title>
        <authorList>
            <person name="Chanderbali A."/>
            <person name="Dervinis C."/>
            <person name="Anghel I."/>
            <person name="Soltis D."/>
            <person name="Soltis P."/>
            <person name="Zapata F."/>
        </authorList>
    </citation>
    <scope>NUCLEOTIDE SEQUENCE</scope>
    <source>
        <strain evidence="1">UCBG64.0493</strain>
        <tissue evidence="1">Leaf</tissue>
    </source>
</reference>
<keyword evidence="2" id="KW-1185">Reference proteome</keyword>
<dbReference type="PANTHER" id="PTHR44656">
    <property type="entry name" value="DEHYDROGENASE/REDUCTASE SDR FAMILY MEMBER 12"/>
    <property type="match status" value="1"/>
</dbReference>
<protein>
    <recommendedName>
        <fullName evidence="3">Dehydrogenase/reductase SDR family member 12</fullName>
    </recommendedName>
</protein>
<dbReference type="InterPro" id="IPR036291">
    <property type="entry name" value="NAD(P)-bd_dom_sf"/>
</dbReference>
<organism evidence="1 2">
    <name type="scientific">Escallonia herrerae</name>
    <dbReference type="NCBI Taxonomy" id="1293975"/>
    <lineage>
        <taxon>Eukaryota</taxon>
        <taxon>Viridiplantae</taxon>
        <taxon>Streptophyta</taxon>
        <taxon>Embryophyta</taxon>
        <taxon>Tracheophyta</taxon>
        <taxon>Spermatophyta</taxon>
        <taxon>Magnoliopsida</taxon>
        <taxon>eudicotyledons</taxon>
        <taxon>Gunneridae</taxon>
        <taxon>Pentapetalae</taxon>
        <taxon>asterids</taxon>
        <taxon>campanulids</taxon>
        <taxon>Escalloniales</taxon>
        <taxon>Escalloniaceae</taxon>
        <taxon>Escallonia</taxon>
    </lineage>
</organism>
<dbReference type="EMBL" id="JAVXUP010001634">
    <property type="protein sequence ID" value="KAK3009568.1"/>
    <property type="molecule type" value="Genomic_DNA"/>
</dbReference>
<dbReference type="Proteomes" id="UP001188597">
    <property type="component" value="Unassembled WGS sequence"/>
</dbReference>
<proteinExistence type="predicted"/>
<dbReference type="InterPro" id="IPR002347">
    <property type="entry name" value="SDR_fam"/>
</dbReference>
<dbReference type="PRINTS" id="PR00081">
    <property type="entry name" value="GDHRDH"/>
</dbReference>
<evidence type="ECO:0008006" key="3">
    <source>
        <dbReference type="Google" id="ProtNLM"/>
    </source>
</evidence>
<name>A0AA89APK0_9ASTE</name>
<evidence type="ECO:0000313" key="1">
    <source>
        <dbReference type="EMBL" id="KAK3009568.1"/>
    </source>
</evidence>